<reference evidence="1 2" key="1">
    <citation type="submission" date="2021-01" db="EMBL/GenBank/DDBJ databases">
        <title>Whole genome shotgun sequence of Microbispora amethystogenes NBRC 101907.</title>
        <authorList>
            <person name="Komaki H."/>
            <person name="Tamura T."/>
        </authorList>
    </citation>
    <scope>NUCLEOTIDE SEQUENCE [LARGE SCALE GENOMIC DNA]</scope>
    <source>
        <strain evidence="1 2">NBRC 101907</strain>
    </source>
</reference>
<accession>A0ABQ4FD89</accession>
<dbReference type="Proteomes" id="UP000651728">
    <property type="component" value="Unassembled WGS sequence"/>
</dbReference>
<proteinExistence type="predicted"/>
<keyword evidence="2" id="KW-1185">Reference proteome</keyword>
<evidence type="ECO:0000313" key="1">
    <source>
        <dbReference type="EMBL" id="GIH32766.1"/>
    </source>
</evidence>
<comment type="caution">
    <text evidence="1">The sequence shown here is derived from an EMBL/GenBank/DDBJ whole genome shotgun (WGS) entry which is preliminary data.</text>
</comment>
<protein>
    <submittedName>
        <fullName evidence="1">Uncharacterized protein</fullName>
    </submittedName>
</protein>
<gene>
    <name evidence="1" type="ORF">Mam01_29300</name>
</gene>
<dbReference type="EMBL" id="BOOB01000018">
    <property type="protein sequence ID" value="GIH32766.1"/>
    <property type="molecule type" value="Genomic_DNA"/>
</dbReference>
<name>A0ABQ4FD89_9ACTN</name>
<organism evidence="1 2">
    <name type="scientific">Microbispora amethystogenes</name>
    <dbReference type="NCBI Taxonomy" id="1427754"/>
    <lineage>
        <taxon>Bacteria</taxon>
        <taxon>Bacillati</taxon>
        <taxon>Actinomycetota</taxon>
        <taxon>Actinomycetes</taxon>
        <taxon>Streptosporangiales</taxon>
        <taxon>Streptosporangiaceae</taxon>
        <taxon>Microbispora</taxon>
    </lineage>
</organism>
<evidence type="ECO:0000313" key="2">
    <source>
        <dbReference type="Proteomes" id="UP000651728"/>
    </source>
</evidence>
<sequence>MSTEASAGVAAACPAYGVNAVTGGSGGMAVESGGGAVTVPVTAPAGSAPKPPREAVSAALLSVTQAARSRVVGLADRGSLLESSACAYRVS</sequence>